<organism evidence="2 3">
    <name type="scientific">Capnocytophaga gingivalis</name>
    <dbReference type="NCBI Taxonomy" id="1017"/>
    <lineage>
        <taxon>Bacteria</taxon>
        <taxon>Pseudomonadati</taxon>
        <taxon>Bacteroidota</taxon>
        <taxon>Flavobacteriia</taxon>
        <taxon>Flavobacteriales</taxon>
        <taxon>Flavobacteriaceae</taxon>
        <taxon>Capnocytophaga</taxon>
    </lineage>
</organism>
<sequence length="219" mass="26182">MKWIPVSFENKDWISFLFVTILALLAFIKTYHVFRFKEFLNLLVNNKYIIIFNKKERSGVLFTFLLLLVQGGILSVAIWLLLEFFAIKISFYNIPQQYLVMLGVGLFIFLKFIFQRFVSYVFDFDTFSRSFLFIRLSYSNYAAFVLVFLLFLNIYATGNNIYLLAFSLVIFLYIQILGVISFAKLYKNEIKQYWYYFILYLCTFEIAPYVFVNYLIISQ</sequence>
<dbReference type="OMA" id="LEIAPYY"/>
<feature type="transmembrane region" description="Helical" evidence="1">
    <location>
        <begin position="13"/>
        <end position="34"/>
    </location>
</feature>
<gene>
    <name evidence="2" type="ORF">CGC50_02110</name>
</gene>
<name>A0A250FLQ1_9FLAO</name>
<dbReference type="Pfam" id="PF14093">
    <property type="entry name" value="DUF4271"/>
    <property type="match status" value="1"/>
</dbReference>
<accession>A0A250FLQ1</accession>
<evidence type="ECO:0000313" key="3">
    <source>
        <dbReference type="Proteomes" id="UP000217250"/>
    </source>
</evidence>
<keyword evidence="1" id="KW-0812">Transmembrane</keyword>
<evidence type="ECO:0000256" key="1">
    <source>
        <dbReference type="SAM" id="Phobius"/>
    </source>
</evidence>
<dbReference type="AlphaFoldDB" id="A0A250FLQ1"/>
<feature type="transmembrane region" description="Helical" evidence="1">
    <location>
        <begin position="94"/>
        <end position="114"/>
    </location>
</feature>
<dbReference type="GeneID" id="84807356"/>
<feature type="transmembrane region" description="Helical" evidence="1">
    <location>
        <begin position="161"/>
        <end position="182"/>
    </location>
</feature>
<dbReference type="KEGG" id="cgh:CGC50_02110"/>
<keyword evidence="1" id="KW-0472">Membrane</keyword>
<dbReference type="OrthoDB" id="1438590at2"/>
<proteinExistence type="predicted"/>
<feature type="transmembrane region" description="Helical" evidence="1">
    <location>
        <begin position="194"/>
        <end position="217"/>
    </location>
</feature>
<feature type="transmembrane region" description="Helical" evidence="1">
    <location>
        <begin position="60"/>
        <end position="82"/>
    </location>
</feature>
<reference evidence="3" key="1">
    <citation type="submission" date="2017-06" db="EMBL/GenBank/DDBJ databases">
        <title>Capnocytophaga spp. assemblies.</title>
        <authorList>
            <person name="Gulvik C.A."/>
        </authorList>
    </citation>
    <scope>NUCLEOTIDE SEQUENCE [LARGE SCALE GENOMIC DNA]</scope>
    <source>
        <strain evidence="3">H1496</strain>
    </source>
</reference>
<dbReference type="InterPro" id="IPR025367">
    <property type="entry name" value="DUF4271"/>
</dbReference>
<evidence type="ECO:0000313" key="2">
    <source>
        <dbReference type="EMBL" id="ATA86050.1"/>
    </source>
</evidence>
<protein>
    <submittedName>
        <fullName evidence="2">DUF4271 domain-containing protein</fullName>
    </submittedName>
</protein>
<dbReference type="RefSeq" id="WP_002668461.1">
    <property type="nucleotide sequence ID" value="NZ_CAUPXI010000006.1"/>
</dbReference>
<keyword evidence="1" id="KW-1133">Transmembrane helix</keyword>
<dbReference type="Proteomes" id="UP000217250">
    <property type="component" value="Chromosome"/>
</dbReference>
<feature type="transmembrane region" description="Helical" evidence="1">
    <location>
        <begin position="135"/>
        <end position="155"/>
    </location>
</feature>
<dbReference type="EMBL" id="CP022386">
    <property type="protein sequence ID" value="ATA86050.1"/>
    <property type="molecule type" value="Genomic_DNA"/>
</dbReference>